<dbReference type="EC" id="3.2.1.-" evidence="6"/>
<sequence>MMRALRWILGRQELLLFVCIFFLSCSQQQKQPVAFVDPFIDSHKSRWFYFNSASRPFGMVNLSPDTRTEGSWNSGYLYDSLQIRCFSHIHAWQMSGIPVMPTTGPFEGHLGMEHTKSQFSHESEIAQPGYHKVVLDKYGIKAELSSTTRVGMHRYTFPATDSAYIAFHTGAMLGHGGVDSSGVRKVSEQEIEGFALMTGTFRRPKSTYVYFVATFDRPFQEFGGWQDSTLLPHTEPISGKNNGAYVRFHTGQEPVQMKVGISYTSIENARKNLEGELPHWDFDRVVNESRKEWNTMLSRIRVEGGSEPQRTKFYTDLWRSLLGRRIVSDLNGEYCDMTGPQPLIKRVRLDDNGKPLYPQYQFDAWWGSHWTLNVLWSMVYPEVMEGFCNSMVNMYNDGGLIPRGPSGGNYTYVMIGDPAVSFFATAYHKGIRNYEVEKAYEGLRKNAFPGGIRDRAGYDHSEIPISGGMREYVERGYVPERLEGEGIHKDGASMTLEYAYQDWCLAQLAKALGKPEDYALFTKRSQNYRHLWNPESGFIHPREKDGTWIVDFAPIGKGFNTLGFCESNAAIYTHFVPHDLPGLIALAGGNEKYVQMVESSFLKSEKHKFVTDHGKHAESWIDYENQPSCHMAHLFNYADAPWLSQKWVRKVKEVTFGDTSPYGGYNGDEDQGQMGALGVLMALGLFQMDGGASANSKYDITSPLFDRIEIILHPEYYEGEKFIITTQNNSKENLYIQSAQLNGKVWNACYFTHDTFAKGGTLALVLGAQPNKNWGRQEASDQQKTVSK</sequence>
<dbReference type="PANTHER" id="PTHR12143:SF39">
    <property type="entry name" value="SECRETED PROTEIN"/>
    <property type="match status" value="1"/>
</dbReference>
<reference evidence="6 7" key="1">
    <citation type="submission" date="2024-04" db="EMBL/GenBank/DDBJ databases">
        <title>Novel genus in family Flammeovirgaceae.</title>
        <authorList>
            <person name="Nguyen T.H."/>
            <person name="Vuong T.Q."/>
            <person name="Le H."/>
            <person name="Kim S.-G."/>
        </authorList>
    </citation>
    <scope>NUCLEOTIDE SEQUENCE [LARGE SCALE GENOMIC DNA]</scope>
    <source>
        <strain evidence="6 7">JCM 23209</strain>
    </source>
</reference>
<dbReference type="InterPro" id="IPR014718">
    <property type="entry name" value="GH-type_carb-bd"/>
</dbReference>
<comment type="cofactor">
    <cofactor evidence="1">
        <name>Ca(2+)</name>
        <dbReference type="ChEBI" id="CHEBI:29108"/>
    </cofactor>
</comment>
<dbReference type="Gene3D" id="3.30.2080.10">
    <property type="entry name" value="GH92 mannosidase domain"/>
    <property type="match status" value="1"/>
</dbReference>
<dbReference type="EMBL" id="JBDKWZ010000021">
    <property type="protein sequence ID" value="MEN7551283.1"/>
    <property type="molecule type" value="Genomic_DNA"/>
</dbReference>
<dbReference type="Gene3D" id="1.20.1050.60">
    <property type="entry name" value="alpha-1,2-mannosidase"/>
    <property type="match status" value="1"/>
</dbReference>
<dbReference type="GO" id="GO:0030246">
    <property type="term" value="F:carbohydrate binding"/>
    <property type="evidence" value="ECO:0007669"/>
    <property type="project" value="InterPro"/>
</dbReference>
<dbReference type="Pfam" id="PF07971">
    <property type="entry name" value="Glyco_hydro_92"/>
    <property type="match status" value="1"/>
</dbReference>
<dbReference type="GO" id="GO:0005829">
    <property type="term" value="C:cytosol"/>
    <property type="evidence" value="ECO:0007669"/>
    <property type="project" value="TreeGrafter"/>
</dbReference>
<proteinExistence type="predicted"/>
<dbReference type="InterPro" id="IPR041371">
    <property type="entry name" value="GH92_N"/>
</dbReference>
<dbReference type="GO" id="GO:0016798">
    <property type="term" value="F:hydrolase activity, acting on glycosyl bonds"/>
    <property type="evidence" value="ECO:0007669"/>
    <property type="project" value="UniProtKB-KW"/>
</dbReference>
<dbReference type="PROSITE" id="PS51257">
    <property type="entry name" value="PROKAR_LIPOPROTEIN"/>
    <property type="match status" value="1"/>
</dbReference>
<evidence type="ECO:0000256" key="3">
    <source>
        <dbReference type="ARBA" id="ARBA00022837"/>
    </source>
</evidence>
<dbReference type="Gene3D" id="2.70.98.10">
    <property type="match status" value="1"/>
</dbReference>
<dbReference type="GO" id="GO:0000224">
    <property type="term" value="F:peptide-N4-(N-acetyl-beta-glucosaminyl)asparagine amidase activity"/>
    <property type="evidence" value="ECO:0007669"/>
    <property type="project" value="TreeGrafter"/>
</dbReference>
<dbReference type="Gene3D" id="1.20.1610.10">
    <property type="entry name" value="alpha-1,2-mannosidases domains"/>
    <property type="match status" value="1"/>
</dbReference>
<dbReference type="InterPro" id="IPR012939">
    <property type="entry name" value="Glyco_hydro_92"/>
</dbReference>
<comment type="subunit">
    <text evidence="2">Monomer.</text>
</comment>
<evidence type="ECO:0000313" key="7">
    <source>
        <dbReference type="Proteomes" id="UP001403385"/>
    </source>
</evidence>
<evidence type="ECO:0000256" key="2">
    <source>
        <dbReference type="ARBA" id="ARBA00011245"/>
    </source>
</evidence>
<feature type="domain" description="Glycosyl hydrolase family 92" evidence="4">
    <location>
        <begin position="268"/>
        <end position="767"/>
    </location>
</feature>
<dbReference type="Pfam" id="PF17678">
    <property type="entry name" value="Glyco_hydro_92N"/>
    <property type="match status" value="1"/>
</dbReference>
<evidence type="ECO:0000259" key="5">
    <source>
        <dbReference type="Pfam" id="PF17678"/>
    </source>
</evidence>
<protein>
    <submittedName>
        <fullName evidence="6">GH92 family glycosyl hydrolase</fullName>
        <ecNumber evidence="6">3.2.1.-</ecNumber>
    </submittedName>
</protein>
<dbReference type="SUPFAM" id="SSF48208">
    <property type="entry name" value="Six-hairpin glycosidases"/>
    <property type="match status" value="1"/>
</dbReference>
<dbReference type="PANTHER" id="PTHR12143">
    <property type="entry name" value="PEPTIDE N-GLYCANASE PNGASE -RELATED"/>
    <property type="match status" value="1"/>
</dbReference>
<dbReference type="RefSeq" id="WP_346824064.1">
    <property type="nucleotide sequence ID" value="NZ_JBDKWZ010000021.1"/>
</dbReference>
<accession>A0AAW9SJ51</accession>
<keyword evidence="7" id="KW-1185">Reference proteome</keyword>
<dbReference type="AlphaFoldDB" id="A0AAW9SJ51"/>
<dbReference type="InterPro" id="IPR050883">
    <property type="entry name" value="PNGase"/>
</dbReference>
<evidence type="ECO:0000259" key="4">
    <source>
        <dbReference type="Pfam" id="PF07971"/>
    </source>
</evidence>
<evidence type="ECO:0000256" key="1">
    <source>
        <dbReference type="ARBA" id="ARBA00001913"/>
    </source>
</evidence>
<dbReference type="InterPro" id="IPR005887">
    <property type="entry name" value="GH92_a_mannosidase_put"/>
</dbReference>
<feature type="domain" description="Glycosyl hydrolase family 92 N-terminal" evidence="5">
    <location>
        <begin position="35"/>
        <end position="262"/>
    </location>
</feature>
<keyword evidence="6" id="KW-0378">Hydrolase</keyword>
<dbReference type="GO" id="GO:0005975">
    <property type="term" value="P:carbohydrate metabolic process"/>
    <property type="evidence" value="ECO:0007669"/>
    <property type="project" value="InterPro"/>
</dbReference>
<keyword evidence="6" id="KW-0326">Glycosidase</keyword>
<dbReference type="GO" id="GO:0006516">
    <property type="term" value="P:glycoprotein catabolic process"/>
    <property type="evidence" value="ECO:0007669"/>
    <property type="project" value="TreeGrafter"/>
</dbReference>
<dbReference type="Proteomes" id="UP001403385">
    <property type="component" value="Unassembled WGS sequence"/>
</dbReference>
<dbReference type="NCBIfam" id="TIGR01180">
    <property type="entry name" value="aman2_put"/>
    <property type="match status" value="1"/>
</dbReference>
<organism evidence="6 7">
    <name type="scientific">Rapidithrix thailandica</name>
    <dbReference type="NCBI Taxonomy" id="413964"/>
    <lineage>
        <taxon>Bacteria</taxon>
        <taxon>Pseudomonadati</taxon>
        <taxon>Bacteroidota</taxon>
        <taxon>Cytophagia</taxon>
        <taxon>Cytophagales</taxon>
        <taxon>Flammeovirgaceae</taxon>
        <taxon>Rapidithrix</taxon>
    </lineage>
</organism>
<keyword evidence="3" id="KW-0106">Calcium</keyword>
<name>A0AAW9SJ51_9BACT</name>
<comment type="caution">
    <text evidence="6">The sequence shown here is derived from an EMBL/GenBank/DDBJ whole genome shotgun (WGS) entry which is preliminary data.</text>
</comment>
<dbReference type="InterPro" id="IPR008928">
    <property type="entry name" value="6-hairpin_glycosidase_sf"/>
</dbReference>
<evidence type="ECO:0000313" key="6">
    <source>
        <dbReference type="EMBL" id="MEN7551283.1"/>
    </source>
</evidence>
<gene>
    <name evidence="6" type="ORF">AAG747_25420</name>
</gene>